<evidence type="ECO:0000256" key="7">
    <source>
        <dbReference type="RuleBase" id="RU079119"/>
    </source>
</evidence>
<comment type="domain">
    <text evidence="7">The DHHC domain is required for palmitoyltransferase activity.</text>
</comment>
<dbReference type="GO" id="GO:0006612">
    <property type="term" value="P:protein targeting to membrane"/>
    <property type="evidence" value="ECO:0007669"/>
    <property type="project" value="TreeGrafter"/>
</dbReference>
<dbReference type="RefSeq" id="XP_003747452.1">
    <property type="nucleotide sequence ID" value="XM_003747404.1"/>
</dbReference>
<dbReference type="PROSITE" id="PS50216">
    <property type="entry name" value="DHHC"/>
    <property type="match status" value="1"/>
</dbReference>
<organism evidence="9 10">
    <name type="scientific">Galendromus occidentalis</name>
    <name type="common">western predatory mite</name>
    <dbReference type="NCBI Taxonomy" id="34638"/>
    <lineage>
        <taxon>Eukaryota</taxon>
        <taxon>Metazoa</taxon>
        <taxon>Ecdysozoa</taxon>
        <taxon>Arthropoda</taxon>
        <taxon>Chelicerata</taxon>
        <taxon>Arachnida</taxon>
        <taxon>Acari</taxon>
        <taxon>Parasitiformes</taxon>
        <taxon>Mesostigmata</taxon>
        <taxon>Gamasina</taxon>
        <taxon>Phytoseioidea</taxon>
        <taxon>Phytoseiidae</taxon>
        <taxon>Typhlodrominae</taxon>
        <taxon>Galendromus</taxon>
    </lineage>
</organism>
<evidence type="ECO:0000256" key="4">
    <source>
        <dbReference type="ARBA" id="ARBA00022989"/>
    </source>
</evidence>
<keyword evidence="6 7" id="KW-0012">Acyltransferase</keyword>
<evidence type="ECO:0000256" key="1">
    <source>
        <dbReference type="ARBA" id="ARBA00004141"/>
    </source>
</evidence>
<comment type="subcellular location">
    <subcellularLocation>
        <location evidence="1">Membrane</location>
        <topology evidence="1">Multi-pass membrane protein</topology>
    </subcellularLocation>
</comment>
<name>A0AAJ6QY23_9ACAR</name>
<evidence type="ECO:0000313" key="10">
    <source>
        <dbReference type="RefSeq" id="XP_003747452.1"/>
    </source>
</evidence>
<keyword evidence="4 7" id="KW-1133">Transmembrane helix</keyword>
<protein>
    <recommendedName>
        <fullName evidence="7">Palmitoyltransferase</fullName>
        <ecNumber evidence="7">2.3.1.225</ecNumber>
    </recommendedName>
</protein>
<evidence type="ECO:0000256" key="6">
    <source>
        <dbReference type="ARBA" id="ARBA00023315"/>
    </source>
</evidence>
<accession>A0AAJ6QY23</accession>
<gene>
    <name evidence="10" type="primary">LOC100899516</name>
</gene>
<dbReference type="GO" id="GO:0016020">
    <property type="term" value="C:membrane"/>
    <property type="evidence" value="ECO:0007669"/>
    <property type="project" value="UniProtKB-SubCell"/>
</dbReference>
<proteinExistence type="inferred from homology"/>
<evidence type="ECO:0000256" key="2">
    <source>
        <dbReference type="ARBA" id="ARBA00022679"/>
    </source>
</evidence>
<dbReference type="AlphaFoldDB" id="A0AAJ6QY23"/>
<dbReference type="InterPro" id="IPR039859">
    <property type="entry name" value="PFA4/ZDH16/20/ERF2-like"/>
</dbReference>
<dbReference type="PANTHER" id="PTHR22883">
    <property type="entry name" value="ZINC FINGER DHHC DOMAIN CONTAINING PROTEIN"/>
    <property type="match status" value="1"/>
</dbReference>
<feature type="transmembrane region" description="Helical" evidence="7">
    <location>
        <begin position="217"/>
        <end position="245"/>
    </location>
</feature>
<reference evidence="10" key="1">
    <citation type="submission" date="2025-08" db="UniProtKB">
        <authorList>
            <consortium name="RefSeq"/>
        </authorList>
    </citation>
    <scope>IDENTIFICATION</scope>
</reference>
<keyword evidence="9" id="KW-1185">Reference proteome</keyword>
<feature type="transmembrane region" description="Helical" evidence="7">
    <location>
        <begin position="25"/>
        <end position="48"/>
    </location>
</feature>
<dbReference type="KEGG" id="goe:100899516"/>
<dbReference type="Proteomes" id="UP000694867">
    <property type="component" value="Unplaced"/>
</dbReference>
<keyword evidence="3 7" id="KW-0812">Transmembrane</keyword>
<evidence type="ECO:0000259" key="8">
    <source>
        <dbReference type="Pfam" id="PF01529"/>
    </source>
</evidence>
<dbReference type="GO" id="GO:0005794">
    <property type="term" value="C:Golgi apparatus"/>
    <property type="evidence" value="ECO:0007669"/>
    <property type="project" value="TreeGrafter"/>
</dbReference>
<comment type="catalytic activity">
    <reaction evidence="7">
        <text>L-cysteinyl-[protein] + hexadecanoyl-CoA = S-hexadecanoyl-L-cysteinyl-[protein] + CoA</text>
        <dbReference type="Rhea" id="RHEA:36683"/>
        <dbReference type="Rhea" id="RHEA-COMP:10131"/>
        <dbReference type="Rhea" id="RHEA-COMP:11032"/>
        <dbReference type="ChEBI" id="CHEBI:29950"/>
        <dbReference type="ChEBI" id="CHEBI:57287"/>
        <dbReference type="ChEBI" id="CHEBI:57379"/>
        <dbReference type="ChEBI" id="CHEBI:74151"/>
        <dbReference type="EC" id="2.3.1.225"/>
    </reaction>
</comment>
<feature type="transmembrane region" description="Helical" evidence="7">
    <location>
        <begin position="183"/>
        <end position="205"/>
    </location>
</feature>
<sequence>MAAIPPESPKSDSQGGPFWDIVGRYIGLLVFFILVKTSCSLYLYSVVFSAVGPTHRNLQYFLTTFTYFFGILSVWSYWRTHRELPSKIPDRYYFTGAEWRIIEALRYDHQALSEELAVMADARGIRTRTPDGLVNACNTCRVIKPERTHHCSVCRMCVIKMDHHCPWFGNCIHYHNFKYFLQALLYSTLGMTFMLLTAAIYLLVSDNGMKRMKAADGAVLGFVVLVLLSFCVGVPTGGFFVASFYHAMHNVTTLEDLKGTVYFADGAEESYNLGSCCLNLKQQLGPVFLAWLIPVNSTPGDGTQYLVRSDVDTAKSKRRKLTDKKAIDHTFSGTTS</sequence>
<dbReference type="GeneID" id="100899516"/>
<feature type="domain" description="Palmitoyltransferase DHHC" evidence="8">
    <location>
        <begin position="136"/>
        <end position="258"/>
    </location>
</feature>
<dbReference type="GO" id="GO:0019706">
    <property type="term" value="F:protein-cysteine S-palmitoyltransferase activity"/>
    <property type="evidence" value="ECO:0007669"/>
    <property type="project" value="UniProtKB-EC"/>
</dbReference>
<dbReference type="GO" id="GO:0005783">
    <property type="term" value="C:endoplasmic reticulum"/>
    <property type="evidence" value="ECO:0007669"/>
    <property type="project" value="TreeGrafter"/>
</dbReference>
<dbReference type="EC" id="2.3.1.225" evidence="7"/>
<evidence type="ECO:0000256" key="3">
    <source>
        <dbReference type="ARBA" id="ARBA00022692"/>
    </source>
</evidence>
<dbReference type="InterPro" id="IPR001594">
    <property type="entry name" value="Palmitoyltrfase_DHHC"/>
</dbReference>
<feature type="transmembrane region" description="Helical" evidence="7">
    <location>
        <begin position="60"/>
        <end position="78"/>
    </location>
</feature>
<keyword evidence="2 7" id="KW-0808">Transferase</keyword>
<evidence type="ECO:0000256" key="5">
    <source>
        <dbReference type="ARBA" id="ARBA00023136"/>
    </source>
</evidence>
<keyword evidence="5 7" id="KW-0472">Membrane</keyword>
<comment type="similarity">
    <text evidence="7">Belongs to the DHHC palmitoyltransferase family.</text>
</comment>
<dbReference type="Pfam" id="PF01529">
    <property type="entry name" value="DHHC"/>
    <property type="match status" value="1"/>
</dbReference>
<evidence type="ECO:0000313" key="9">
    <source>
        <dbReference type="Proteomes" id="UP000694867"/>
    </source>
</evidence>